<evidence type="ECO:0000256" key="10">
    <source>
        <dbReference type="ARBA" id="ARBA00022989"/>
    </source>
</evidence>
<evidence type="ECO:0000256" key="3">
    <source>
        <dbReference type="ARBA" id="ARBA00006462"/>
    </source>
</evidence>
<accession>A0AA40EH86</accession>
<dbReference type="Pfam" id="PF02434">
    <property type="entry name" value="Fringe"/>
    <property type="match status" value="1"/>
</dbReference>
<evidence type="ECO:0000256" key="7">
    <source>
        <dbReference type="ARBA" id="ARBA00022692"/>
    </source>
</evidence>
<keyword evidence="11" id="KW-0472">Membrane</keyword>
<dbReference type="EMBL" id="JAUKUD010000007">
    <property type="protein sequence ID" value="KAK0737736.1"/>
    <property type="molecule type" value="Genomic_DNA"/>
</dbReference>
<dbReference type="PANTHER" id="PTHR23033:SF40">
    <property type="entry name" value="APPLE DOMAIN-CONTAINING PROTEIN"/>
    <property type="match status" value="1"/>
</dbReference>
<dbReference type="InterPro" id="IPR003378">
    <property type="entry name" value="Fringe-like_glycosylTrfase"/>
</dbReference>
<keyword evidence="8" id="KW-0547">Nucleotide-binding</keyword>
<dbReference type="InterPro" id="IPR026050">
    <property type="entry name" value="C1GALT1/C1GALT1_chp1"/>
</dbReference>
<dbReference type="Proteomes" id="UP001172155">
    <property type="component" value="Unassembled WGS sequence"/>
</dbReference>
<dbReference type="FunFam" id="3.90.550.50:FF:000039">
    <property type="entry name" value="WGS project CABT00000000 data, contig 2.9"/>
    <property type="match status" value="1"/>
</dbReference>
<evidence type="ECO:0000256" key="2">
    <source>
        <dbReference type="ARBA" id="ARBA00004922"/>
    </source>
</evidence>
<keyword evidence="15" id="KW-1185">Reference proteome</keyword>
<sequence length="555" mass="62147">MILPIRARSDTRRRGWTDMMPALSRKTLVVVAAAAATTLFLLAASNRADWSAYTSPNTDPHAPHPASNGAPGPDGTGPNMTVVRVDIPVQPTATTGGHAHDIATATATPSSVPTDAGKPVNPYASSDVCDAFPGVDAGNILLIMKTGASEAFARVPTQLMTLLRCLPNFLIFSDMEQDVAGYHIMDSLVNVTASVMEGNSDFDLYRRQKACLIDITSCNKVGDPAAEGWQLDKYKNVHMAEKTYQMKPGFDWYVFVDADTYVMWPSMVQWLATLNPSHKRYLGSVSMLGDAPFAHGGSGYVVSQGAMKELVTKNPDVGAMYDRRAHHECCGDFVFSVALKELAGVEVEQVYPMINGDKPTTMPFGGFNWCHVISTLHHINSEEIDTFWKFEHDFYVNQRKAGVEKPRPLLAKDIFTHFVAPRMRSKMEDWDNLSEDTMYFNVNDTSRTWEDWQINRMKKHEDYNDQERLAHLSVENCQAACNSLKADDCFQWKYTDGICYTRRGISLGHPVKVKDGAKRVISGWDVEKIAEWISKQGECTKIYWPEVEEKEKSWW</sequence>
<dbReference type="PANTHER" id="PTHR23033">
    <property type="entry name" value="BETA1,3-GALACTOSYLTRANSFERASE"/>
    <property type="match status" value="1"/>
</dbReference>
<evidence type="ECO:0000256" key="4">
    <source>
        <dbReference type="ARBA" id="ARBA00012557"/>
    </source>
</evidence>
<dbReference type="GO" id="GO:0016020">
    <property type="term" value="C:membrane"/>
    <property type="evidence" value="ECO:0007669"/>
    <property type="project" value="UniProtKB-SubCell"/>
</dbReference>
<evidence type="ECO:0000256" key="8">
    <source>
        <dbReference type="ARBA" id="ARBA00022741"/>
    </source>
</evidence>
<feature type="region of interest" description="Disordered" evidence="12">
    <location>
        <begin position="54"/>
        <end position="81"/>
    </location>
</feature>
<dbReference type="AlphaFoldDB" id="A0AA40EH86"/>
<keyword evidence="9" id="KW-0735">Signal-anchor</keyword>
<comment type="similarity">
    <text evidence="3">Belongs to the glycosyltransferase 31 family. Beta3-Gal-T subfamily.</text>
</comment>
<evidence type="ECO:0000256" key="12">
    <source>
        <dbReference type="SAM" id="MobiDB-lite"/>
    </source>
</evidence>
<keyword evidence="5" id="KW-0328">Glycosyltransferase</keyword>
<evidence type="ECO:0000259" key="13">
    <source>
        <dbReference type="Pfam" id="PF02434"/>
    </source>
</evidence>
<keyword evidence="10" id="KW-1133">Transmembrane helix</keyword>
<comment type="subcellular location">
    <subcellularLocation>
        <location evidence="1">Membrane</location>
        <topology evidence="1">Single-pass type II membrane protein</topology>
    </subcellularLocation>
</comment>
<evidence type="ECO:0000313" key="14">
    <source>
        <dbReference type="EMBL" id="KAK0737736.1"/>
    </source>
</evidence>
<evidence type="ECO:0000256" key="5">
    <source>
        <dbReference type="ARBA" id="ARBA00022676"/>
    </source>
</evidence>
<evidence type="ECO:0000256" key="6">
    <source>
        <dbReference type="ARBA" id="ARBA00022679"/>
    </source>
</evidence>
<keyword evidence="6" id="KW-0808">Transferase</keyword>
<dbReference type="Gene3D" id="3.90.550.50">
    <property type="match status" value="1"/>
</dbReference>
<evidence type="ECO:0000256" key="11">
    <source>
        <dbReference type="ARBA" id="ARBA00023136"/>
    </source>
</evidence>
<feature type="domain" description="Fringe-like glycosyltransferase" evidence="13">
    <location>
        <begin position="238"/>
        <end position="335"/>
    </location>
</feature>
<dbReference type="GO" id="GO:0000166">
    <property type="term" value="F:nucleotide binding"/>
    <property type="evidence" value="ECO:0007669"/>
    <property type="project" value="UniProtKB-KW"/>
</dbReference>
<evidence type="ECO:0000256" key="9">
    <source>
        <dbReference type="ARBA" id="ARBA00022968"/>
    </source>
</evidence>
<evidence type="ECO:0000313" key="15">
    <source>
        <dbReference type="Proteomes" id="UP001172155"/>
    </source>
</evidence>
<comment type="pathway">
    <text evidence="2">Protein modification; protein glycosylation.</text>
</comment>
<dbReference type="EC" id="2.4.1.122" evidence="4"/>
<keyword evidence="7" id="KW-0812">Transmembrane</keyword>
<comment type="caution">
    <text evidence="14">The sequence shown here is derived from an EMBL/GenBank/DDBJ whole genome shotgun (WGS) entry which is preliminary data.</text>
</comment>
<organism evidence="14 15">
    <name type="scientific">Schizothecium vesticola</name>
    <dbReference type="NCBI Taxonomy" id="314040"/>
    <lineage>
        <taxon>Eukaryota</taxon>
        <taxon>Fungi</taxon>
        <taxon>Dikarya</taxon>
        <taxon>Ascomycota</taxon>
        <taxon>Pezizomycotina</taxon>
        <taxon>Sordariomycetes</taxon>
        <taxon>Sordariomycetidae</taxon>
        <taxon>Sordariales</taxon>
        <taxon>Schizotheciaceae</taxon>
        <taxon>Schizothecium</taxon>
    </lineage>
</organism>
<gene>
    <name evidence="14" type="ORF">B0T18DRAFT_420461</name>
</gene>
<name>A0AA40EH86_9PEZI</name>
<dbReference type="GO" id="GO:0016263">
    <property type="term" value="F:glycoprotein-N-acetylgalactosamine 3-beta-galactosyltransferase activity"/>
    <property type="evidence" value="ECO:0007669"/>
    <property type="project" value="UniProtKB-EC"/>
</dbReference>
<reference evidence="14" key="1">
    <citation type="submission" date="2023-06" db="EMBL/GenBank/DDBJ databases">
        <title>Genome-scale phylogeny and comparative genomics of the fungal order Sordariales.</title>
        <authorList>
            <consortium name="Lawrence Berkeley National Laboratory"/>
            <person name="Hensen N."/>
            <person name="Bonometti L."/>
            <person name="Westerberg I."/>
            <person name="Brannstrom I.O."/>
            <person name="Guillou S."/>
            <person name="Cros-Aarteil S."/>
            <person name="Calhoun S."/>
            <person name="Haridas S."/>
            <person name="Kuo A."/>
            <person name="Mondo S."/>
            <person name="Pangilinan J."/>
            <person name="Riley R."/>
            <person name="LaButti K."/>
            <person name="Andreopoulos B."/>
            <person name="Lipzen A."/>
            <person name="Chen C."/>
            <person name="Yanf M."/>
            <person name="Daum C."/>
            <person name="Ng V."/>
            <person name="Clum A."/>
            <person name="Steindorff A."/>
            <person name="Ohm R."/>
            <person name="Martin F."/>
            <person name="Silar P."/>
            <person name="Natvig D."/>
            <person name="Lalanne C."/>
            <person name="Gautier V."/>
            <person name="Ament-velasquez S.L."/>
            <person name="Kruys A."/>
            <person name="Hutchinson M.I."/>
            <person name="Powell A.J."/>
            <person name="Barry K."/>
            <person name="Miller A.N."/>
            <person name="Grigoriev I.V."/>
            <person name="Debuchy R."/>
            <person name="Gladieux P."/>
            <person name="Thoren M.H."/>
            <person name="Johannesson H."/>
        </authorList>
    </citation>
    <scope>NUCLEOTIDE SEQUENCE</scope>
    <source>
        <strain evidence="14">SMH3187-1</strain>
    </source>
</reference>
<evidence type="ECO:0000256" key="1">
    <source>
        <dbReference type="ARBA" id="ARBA00004606"/>
    </source>
</evidence>
<proteinExistence type="inferred from homology"/>
<protein>
    <recommendedName>
        <fullName evidence="4">N-acetylgalactosaminide beta-1,3-galactosyltransferase</fullName>
        <ecNumber evidence="4">2.4.1.122</ecNumber>
    </recommendedName>
</protein>